<evidence type="ECO:0000313" key="3">
    <source>
        <dbReference type="Proteomes" id="UP001174694"/>
    </source>
</evidence>
<evidence type="ECO:0000256" key="1">
    <source>
        <dbReference type="SAM" id="SignalP"/>
    </source>
</evidence>
<organism evidence="2 3">
    <name type="scientific">Pleurostoma richardsiae</name>
    <dbReference type="NCBI Taxonomy" id="41990"/>
    <lineage>
        <taxon>Eukaryota</taxon>
        <taxon>Fungi</taxon>
        <taxon>Dikarya</taxon>
        <taxon>Ascomycota</taxon>
        <taxon>Pezizomycotina</taxon>
        <taxon>Sordariomycetes</taxon>
        <taxon>Sordariomycetidae</taxon>
        <taxon>Calosphaeriales</taxon>
        <taxon>Pleurostomataceae</taxon>
        <taxon>Pleurostoma</taxon>
    </lineage>
</organism>
<sequence>MRFFQVISTAACLAGVAVAAPANKARASVPSDDGFPTPSAEQLLDIEKKADGTLSNAPPPPKIANSSLTAFQLIAFNELFETAYFSSLIYNITNNVTGFELAEPEKKDELVNILETVLAQEELHAINALGVLEHFGAFAPSPCDYKFPTTDVLSAIALAETFTTLVLGTLQDASQLLAKNGDDGPVRAVASVIGQEGEQNGFYRTLLGLKPSQKPFLTTSVAAYAFSALQQFVASCPFALSEIDLPIFPPLSVVSGSAGANVTPCDQNLTFSADLSGVAGADGYVGGSGEGLWITYLSGQLVPISEPVINVQWDGSVATFDALFPFEENVMEGLSIAALTTCGNFSNPDDLPASTLAAPGLIQVNDSVDNSS</sequence>
<protein>
    <submittedName>
        <fullName evidence="2">Sexual development protein</fullName>
    </submittedName>
</protein>
<feature type="chain" id="PRO_5041464323" evidence="1">
    <location>
        <begin position="20"/>
        <end position="372"/>
    </location>
</feature>
<comment type="caution">
    <text evidence="2">The sequence shown here is derived from an EMBL/GenBank/DDBJ whole genome shotgun (WGS) entry which is preliminary data.</text>
</comment>
<name>A0AA38VP27_9PEZI</name>
<keyword evidence="1" id="KW-0732">Signal</keyword>
<feature type="signal peptide" evidence="1">
    <location>
        <begin position="1"/>
        <end position="19"/>
    </location>
</feature>
<reference evidence="2" key="1">
    <citation type="submission" date="2022-07" db="EMBL/GenBank/DDBJ databases">
        <title>Fungi with potential for degradation of polypropylene.</title>
        <authorList>
            <person name="Gostincar C."/>
        </authorList>
    </citation>
    <scope>NUCLEOTIDE SEQUENCE</scope>
    <source>
        <strain evidence="2">EXF-13308</strain>
    </source>
</reference>
<keyword evidence="3" id="KW-1185">Reference proteome</keyword>
<dbReference type="Proteomes" id="UP001174694">
    <property type="component" value="Unassembled WGS sequence"/>
</dbReference>
<evidence type="ECO:0000313" key="2">
    <source>
        <dbReference type="EMBL" id="KAJ9143487.1"/>
    </source>
</evidence>
<dbReference type="EMBL" id="JANBVO010000019">
    <property type="protein sequence ID" value="KAJ9143487.1"/>
    <property type="molecule type" value="Genomic_DNA"/>
</dbReference>
<proteinExistence type="predicted"/>
<gene>
    <name evidence="2" type="ORF">NKR23_g6587</name>
</gene>
<accession>A0AA38VP27</accession>
<dbReference type="Pfam" id="PF13668">
    <property type="entry name" value="Ferritin_2"/>
    <property type="match status" value="1"/>
</dbReference>
<dbReference type="AlphaFoldDB" id="A0AA38VP27"/>